<evidence type="ECO:0000313" key="2">
    <source>
        <dbReference type="EMBL" id="ODQ76706.1"/>
    </source>
</evidence>
<feature type="compositionally biased region" description="Low complexity" evidence="1">
    <location>
        <begin position="75"/>
        <end position="87"/>
    </location>
</feature>
<sequence length="398" mass="43464">MGLPMWRTPSPMRVEADPLKRIEPGCRINTHRRNQRNLTGSHHLGSLQRYLANSADPALSLLTATRHQDADESPRSSSSSPPSAMSPLGEPSSSSTLLEMLQAQNLAVMGRESGNVPSHGSRGYSWWRSHRSDLESRLSGIFESDDNLNSSRRARSTADDAFDISSSPLDGDSPDMSSQEDNNMLMEYNEESTQSTVGIEDLSTDNTSMVPHGSSTPNASRPYQSRQELLPWISDEPVRSQLSSGLRSRGFAGYNPQRLGTRASAGANFDDIASRRLFRRRRMHPSVRRDQNGNFQGTYNQFDDSGEASAPRRGSLRRTPTFYDPSTSSLNAVVVDGLGDRNRSPSPGGAQESSLEGPMQAEGVASSNASVACEPGDDYSTVDSLDVNDETANNLSYR</sequence>
<feature type="region of interest" description="Disordered" evidence="1">
    <location>
        <begin position="143"/>
        <end position="180"/>
    </location>
</feature>
<dbReference type="EMBL" id="KV454289">
    <property type="protein sequence ID" value="ODQ76706.1"/>
    <property type="molecule type" value="Genomic_DNA"/>
</dbReference>
<gene>
    <name evidence="2" type="ORF">LIPSTDRAFT_60816</name>
</gene>
<evidence type="ECO:0000313" key="3">
    <source>
        <dbReference type="Proteomes" id="UP000094385"/>
    </source>
</evidence>
<accession>A0A1E3QG84</accession>
<keyword evidence="3" id="KW-1185">Reference proteome</keyword>
<reference evidence="2 3" key="1">
    <citation type="journal article" date="2016" name="Proc. Natl. Acad. Sci. U.S.A.">
        <title>Comparative genomics of biotechnologically important yeasts.</title>
        <authorList>
            <person name="Riley R."/>
            <person name="Haridas S."/>
            <person name="Wolfe K.H."/>
            <person name="Lopes M.R."/>
            <person name="Hittinger C.T."/>
            <person name="Goeker M."/>
            <person name="Salamov A.A."/>
            <person name="Wisecaver J.H."/>
            <person name="Long T.M."/>
            <person name="Calvey C.H."/>
            <person name="Aerts A.L."/>
            <person name="Barry K.W."/>
            <person name="Choi C."/>
            <person name="Clum A."/>
            <person name="Coughlan A.Y."/>
            <person name="Deshpande S."/>
            <person name="Douglass A.P."/>
            <person name="Hanson S.J."/>
            <person name="Klenk H.-P."/>
            <person name="LaButti K.M."/>
            <person name="Lapidus A."/>
            <person name="Lindquist E.A."/>
            <person name="Lipzen A.M."/>
            <person name="Meier-Kolthoff J.P."/>
            <person name="Ohm R.A."/>
            <person name="Otillar R.P."/>
            <person name="Pangilinan J.L."/>
            <person name="Peng Y."/>
            <person name="Rokas A."/>
            <person name="Rosa C.A."/>
            <person name="Scheuner C."/>
            <person name="Sibirny A.A."/>
            <person name="Slot J.C."/>
            <person name="Stielow J.B."/>
            <person name="Sun H."/>
            <person name="Kurtzman C.P."/>
            <person name="Blackwell M."/>
            <person name="Grigoriev I.V."/>
            <person name="Jeffries T.W."/>
        </authorList>
    </citation>
    <scope>NUCLEOTIDE SEQUENCE [LARGE SCALE GENOMIC DNA]</scope>
    <source>
        <strain evidence="2 3">NRRL Y-11557</strain>
    </source>
</reference>
<feature type="compositionally biased region" description="Polar residues" evidence="1">
    <location>
        <begin position="292"/>
        <end position="303"/>
    </location>
</feature>
<name>A0A1E3QG84_LIPST</name>
<dbReference type="AlphaFoldDB" id="A0A1E3QG84"/>
<dbReference type="Proteomes" id="UP000094385">
    <property type="component" value="Unassembled WGS sequence"/>
</dbReference>
<feature type="region of interest" description="Disordered" evidence="1">
    <location>
        <begin position="66"/>
        <end position="94"/>
    </location>
</feature>
<evidence type="ECO:0000256" key="1">
    <source>
        <dbReference type="SAM" id="MobiDB-lite"/>
    </source>
</evidence>
<dbReference type="OrthoDB" id="10349569at2759"/>
<organism evidence="2 3">
    <name type="scientific">Lipomyces starkeyi NRRL Y-11557</name>
    <dbReference type="NCBI Taxonomy" id="675824"/>
    <lineage>
        <taxon>Eukaryota</taxon>
        <taxon>Fungi</taxon>
        <taxon>Dikarya</taxon>
        <taxon>Ascomycota</taxon>
        <taxon>Saccharomycotina</taxon>
        <taxon>Lipomycetes</taxon>
        <taxon>Lipomycetales</taxon>
        <taxon>Lipomycetaceae</taxon>
        <taxon>Lipomyces</taxon>
    </lineage>
</organism>
<protein>
    <submittedName>
        <fullName evidence="2">Uncharacterized protein</fullName>
    </submittedName>
</protein>
<proteinExistence type="predicted"/>
<feature type="region of interest" description="Disordered" evidence="1">
    <location>
        <begin position="280"/>
        <end position="398"/>
    </location>
</feature>